<protein>
    <submittedName>
        <fullName evidence="1">Uncharacterized protein</fullName>
    </submittedName>
</protein>
<gene>
    <name evidence="1" type="ORF">C4B59_01940</name>
</gene>
<name>A0AC61L6Q1_9EURY</name>
<evidence type="ECO:0000313" key="2">
    <source>
        <dbReference type="Proteomes" id="UP000248329"/>
    </source>
</evidence>
<reference evidence="1" key="1">
    <citation type="submission" date="2018-01" db="EMBL/GenBank/DDBJ databases">
        <authorList>
            <person name="Krukenberg V."/>
        </authorList>
    </citation>
    <scope>NUCLEOTIDE SEQUENCE</scope>
    <source>
        <strain evidence="1">E20ANME2</strain>
    </source>
</reference>
<dbReference type="Proteomes" id="UP000248329">
    <property type="component" value="Unassembled WGS sequence"/>
</dbReference>
<evidence type="ECO:0000313" key="1">
    <source>
        <dbReference type="EMBL" id="PXF62004.1"/>
    </source>
</evidence>
<proteinExistence type="predicted"/>
<comment type="caution">
    <text evidence="1">The sequence shown here is derived from an EMBL/GenBank/DDBJ whole genome shotgun (WGS) entry which is preliminary data.</text>
</comment>
<sequence>MPVLLQSGDRFRNIFIGIGKGYSTSYDNIDEESTMNKSQLFALLIVIALGLIIASIIYYDSDASIEMEQCGGCHNSDYTQKMAGASTWPAVFNTIVPAHRGERAKPCAEGYIRGCMECHTPTHGSRQLHVGMTSSECSRCHAMPIAPMYTECTMCHGDYQHADSGITGDCMSCHPAHTADTSAGCGDCHVTEYTELMTLGGGHATKDTSYEALRHKLSPTTYSYEQPLIGEGCYSCHEDHAESKSCLDCHTLEHGYGLADCQTCHNPHAPTVIKFGAIVTSDQCMLCHESTAQEFTDHPTLHAAMNCTDCHIEHTGSRACVDCHADAHSDIVVDVDCKTCHENGHAPI</sequence>
<accession>A0AC61L6Q1</accession>
<organism evidence="1 2">
    <name type="scientific">Candidatus Methanogaster sp</name>
    <dbReference type="NCBI Taxonomy" id="3386292"/>
    <lineage>
        <taxon>Archaea</taxon>
        <taxon>Methanobacteriati</taxon>
        <taxon>Methanobacteriota</taxon>
        <taxon>Stenosarchaea group</taxon>
        <taxon>Methanomicrobia</taxon>
        <taxon>Methanosarcinales</taxon>
        <taxon>ANME-2 cluster</taxon>
        <taxon>Candidatus Methanogasteraceae</taxon>
        <taxon>Candidatus Methanogaster</taxon>
    </lineage>
</organism>
<dbReference type="EMBL" id="PQXF01000002">
    <property type="protein sequence ID" value="PXF62004.1"/>
    <property type="molecule type" value="Genomic_DNA"/>
</dbReference>